<dbReference type="SUPFAM" id="SSF52788">
    <property type="entry name" value="Phosphotyrosine protein phosphatases I"/>
    <property type="match status" value="1"/>
</dbReference>
<comment type="similarity">
    <text evidence="1">Belongs to the low molecular weight phosphotyrosine protein phosphatase family.</text>
</comment>
<dbReference type="GO" id="GO:0004725">
    <property type="term" value="F:protein tyrosine phosphatase activity"/>
    <property type="evidence" value="ECO:0007669"/>
    <property type="project" value="UniProtKB-EC"/>
</dbReference>
<organism evidence="8 9">
    <name type="scientific">Paraburkholderia phenazinium</name>
    <dbReference type="NCBI Taxonomy" id="60549"/>
    <lineage>
        <taxon>Bacteria</taxon>
        <taxon>Pseudomonadati</taxon>
        <taxon>Pseudomonadota</taxon>
        <taxon>Betaproteobacteria</taxon>
        <taxon>Burkholderiales</taxon>
        <taxon>Burkholderiaceae</taxon>
        <taxon>Paraburkholderia</taxon>
    </lineage>
</organism>
<dbReference type="InterPro" id="IPR050438">
    <property type="entry name" value="LMW_PTPase"/>
</dbReference>
<evidence type="ECO:0000256" key="3">
    <source>
        <dbReference type="ARBA" id="ARBA00022801"/>
    </source>
</evidence>
<dbReference type="PANTHER" id="PTHR11717">
    <property type="entry name" value="LOW MOLECULAR WEIGHT PROTEIN TYROSINE PHOSPHATASE"/>
    <property type="match status" value="1"/>
</dbReference>
<protein>
    <recommendedName>
        <fullName evidence="2">protein-tyrosine-phosphatase</fullName>
        <ecNumber evidence="2">3.1.3.48</ecNumber>
    </recommendedName>
</protein>
<dbReference type="RefSeq" id="WP_090682495.1">
    <property type="nucleotide sequence ID" value="NZ_CADERL010000002.1"/>
</dbReference>
<dbReference type="SMART" id="SM00226">
    <property type="entry name" value="LMWPc"/>
    <property type="match status" value="1"/>
</dbReference>
<feature type="active site" evidence="6">
    <location>
        <position position="15"/>
    </location>
</feature>
<dbReference type="InterPro" id="IPR023485">
    <property type="entry name" value="Ptyr_pPase"/>
</dbReference>
<evidence type="ECO:0000256" key="6">
    <source>
        <dbReference type="PIRSR" id="PIRSR617867-1"/>
    </source>
</evidence>
<dbReference type="OrthoDB" id="9784339at2"/>
<dbReference type="EMBL" id="FNCJ01000002">
    <property type="protein sequence ID" value="SDG18484.1"/>
    <property type="molecule type" value="Genomic_DNA"/>
</dbReference>
<dbReference type="Proteomes" id="UP000199706">
    <property type="component" value="Unassembled WGS sequence"/>
</dbReference>
<accession>A0A1G7S6A8</accession>
<dbReference type="EC" id="3.1.3.48" evidence="2"/>
<feature type="domain" description="Phosphotyrosine protein phosphatase I" evidence="7">
    <location>
        <begin position="3"/>
        <end position="140"/>
    </location>
</feature>
<dbReference type="CDD" id="cd16343">
    <property type="entry name" value="LMWPTP"/>
    <property type="match status" value="1"/>
</dbReference>
<evidence type="ECO:0000313" key="8">
    <source>
        <dbReference type="EMBL" id="SDG18484.1"/>
    </source>
</evidence>
<feature type="active site" description="Proton donor" evidence="6">
    <location>
        <position position="114"/>
    </location>
</feature>
<proteinExistence type="inferred from homology"/>
<dbReference type="Pfam" id="PF01451">
    <property type="entry name" value="LMWPc"/>
    <property type="match status" value="1"/>
</dbReference>
<gene>
    <name evidence="8" type="ORF">SAMN05216466_102399</name>
</gene>
<dbReference type="InterPro" id="IPR017867">
    <property type="entry name" value="Tyr_phospatase_low_mol_wt"/>
</dbReference>
<evidence type="ECO:0000256" key="5">
    <source>
        <dbReference type="ARBA" id="ARBA00051722"/>
    </source>
</evidence>
<dbReference type="InterPro" id="IPR036196">
    <property type="entry name" value="Ptyr_pPase_sf"/>
</dbReference>
<evidence type="ECO:0000256" key="4">
    <source>
        <dbReference type="ARBA" id="ARBA00022912"/>
    </source>
</evidence>
<evidence type="ECO:0000313" key="9">
    <source>
        <dbReference type="Proteomes" id="UP000199706"/>
    </source>
</evidence>
<reference evidence="8 9" key="1">
    <citation type="submission" date="2016-10" db="EMBL/GenBank/DDBJ databases">
        <authorList>
            <person name="de Groot N.N."/>
        </authorList>
    </citation>
    <scope>NUCLEOTIDE SEQUENCE [LARGE SCALE GENOMIC DNA]</scope>
    <source>
        <strain evidence="8 9">LMG 2247</strain>
    </source>
</reference>
<dbReference type="PANTHER" id="PTHR11717:SF31">
    <property type="entry name" value="LOW MOLECULAR WEIGHT PROTEIN-TYROSINE-PHOSPHATASE ETP-RELATED"/>
    <property type="match status" value="1"/>
</dbReference>
<evidence type="ECO:0000259" key="7">
    <source>
        <dbReference type="SMART" id="SM00226"/>
    </source>
</evidence>
<dbReference type="PRINTS" id="PR00719">
    <property type="entry name" value="LMWPTPASE"/>
</dbReference>
<sequence>MIDTILIVCEGNICRSPMAGGLLAHELPRARITSAGLGALVGRKADTIAIELMAERGIDISGHIASALSLQDVRAAQLVLTMTLEQRRRIEATYSFVKGKVYRLGEHEGLDVLDPYRRGRAAFEMSLAQIERSVSRWLEAMIPLVH</sequence>
<comment type="catalytic activity">
    <reaction evidence="5">
        <text>O-phospho-L-tyrosyl-[protein] + H2O = L-tyrosyl-[protein] + phosphate</text>
        <dbReference type="Rhea" id="RHEA:10684"/>
        <dbReference type="Rhea" id="RHEA-COMP:10136"/>
        <dbReference type="Rhea" id="RHEA-COMP:20101"/>
        <dbReference type="ChEBI" id="CHEBI:15377"/>
        <dbReference type="ChEBI" id="CHEBI:43474"/>
        <dbReference type="ChEBI" id="CHEBI:46858"/>
        <dbReference type="ChEBI" id="CHEBI:61978"/>
        <dbReference type="EC" id="3.1.3.48"/>
    </reaction>
</comment>
<evidence type="ECO:0000256" key="1">
    <source>
        <dbReference type="ARBA" id="ARBA00011063"/>
    </source>
</evidence>
<keyword evidence="4" id="KW-0904">Protein phosphatase</keyword>
<keyword evidence="3" id="KW-0378">Hydrolase</keyword>
<dbReference type="AlphaFoldDB" id="A0A1G7S6A8"/>
<name>A0A1G7S6A8_9BURK</name>
<evidence type="ECO:0000256" key="2">
    <source>
        <dbReference type="ARBA" id="ARBA00013064"/>
    </source>
</evidence>
<dbReference type="Gene3D" id="3.40.50.2300">
    <property type="match status" value="1"/>
</dbReference>
<feature type="active site" description="Nucleophile" evidence="6">
    <location>
        <position position="9"/>
    </location>
</feature>